<dbReference type="EMBL" id="VFPH01000003">
    <property type="protein sequence ID" value="TQM35229.1"/>
    <property type="molecule type" value="Genomic_DNA"/>
</dbReference>
<dbReference type="PROSITE" id="PS00041">
    <property type="entry name" value="HTH_ARAC_FAMILY_1"/>
    <property type="match status" value="1"/>
</dbReference>
<evidence type="ECO:0000256" key="4">
    <source>
        <dbReference type="SAM" id="MobiDB-lite"/>
    </source>
</evidence>
<keyword evidence="7" id="KW-1185">Reference proteome</keyword>
<feature type="domain" description="HTH araC/xylS-type" evidence="5">
    <location>
        <begin position="197"/>
        <end position="295"/>
    </location>
</feature>
<dbReference type="Gene3D" id="1.10.10.60">
    <property type="entry name" value="Homeodomain-like"/>
    <property type="match status" value="2"/>
</dbReference>
<gene>
    <name evidence="6" type="ORF">FB388_6657</name>
</gene>
<dbReference type="Pfam" id="PF12852">
    <property type="entry name" value="Cupin_6"/>
    <property type="match status" value="1"/>
</dbReference>
<dbReference type="InterPro" id="IPR032783">
    <property type="entry name" value="AraC_lig"/>
</dbReference>
<comment type="caution">
    <text evidence="6">The sequence shown here is derived from an EMBL/GenBank/DDBJ whole genome shotgun (WGS) entry which is preliminary data.</text>
</comment>
<sequence length="313" mass="33021">MDVLSDAIAVMRTGHPHAARTQPAAPWGVRFPAQDGAGFHAVLHGAAFLIPANGAPVAIAAGDVVFLPHGLGHAIADTPTTPLVEFGRVVAGSGTGSRTEVSRTEMLCGAYRLDRSRTHPLVAELPDVVHLRAGRHPALRGALDLLSAEAGTAPGADAAASALLDLLLVYIVRAWYDEQPAGTATGWSAALGDPPVAEALRAIHSHPERPWTVQSLAALVGLSRAPFARRFTETVGSPPLTYLTWWRMTTAARLLRESDRPLRAVAARTGYVSEFAFAKAFKREFGVAPGRYRERPSPSAFDGVTPAASGARA</sequence>
<dbReference type="InterPro" id="IPR018060">
    <property type="entry name" value="HTH_AraC"/>
</dbReference>
<dbReference type="GO" id="GO:0043565">
    <property type="term" value="F:sequence-specific DNA binding"/>
    <property type="evidence" value="ECO:0007669"/>
    <property type="project" value="InterPro"/>
</dbReference>
<keyword evidence="3" id="KW-0804">Transcription</keyword>
<dbReference type="PANTHER" id="PTHR46796:SF7">
    <property type="entry name" value="ARAC FAMILY TRANSCRIPTIONAL REGULATOR"/>
    <property type="match status" value="1"/>
</dbReference>
<evidence type="ECO:0000256" key="3">
    <source>
        <dbReference type="ARBA" id="ARBA00023163"/>
    </source>
</evidence>
<dbReference type="InterPro" id="IPR009057">
    <property type="entry name" value="Homeodomain-like_sf"/>
</dbReference>
<dbReference type="PRINTS" id="PR00032">
    <property type="entry name" value="HTHARAC"/>
</dbReference>
<feature type="region of interest" description="Disordered" evidence="4">
    <location>
        <begin position="294"/>
        <end position="313"/>
    </location>
</feature>
<protein>
    <submittedName>
        <fullName evidence="6">AraC-like DNA-binding protein</fullName>
    </submittedName>
</protein>
<proteinExistence type="predicted"/>
<dbReference type="OrthoDB" id="241790at2"/>
<dbReference type="Proteomes" id="UP000319818">
    <property type="component" value="Unassembled WGS sequence"/>
</dbReference>
<evidence type="ECO:0000256" key="1">
    <source>
        <dbReference type="ARBA" id="ARBA00023015"/>
    </source>
</evidence>
<evidence type="ECO:0000313" key="6">
    <source>
        <dbReference type="EMBL" id="TQM35229.1"/>
    </source>
</evidence>
<dbReference type="InterPro" id="IPR020449">
    <property type="entry name" value="Tscrpt_reg_AraC-type_HTH"/>
</dbReference>
<dbReference type="SMART" id="SM00342">
    <property type="entry name" value="HTH_ARAC"/>
    <property type="match status" value="1"/>
</dbReference>
<dbReference type="RefSeq" id="WP_142106601.1">
    <property type="nucleotide sequence ID" value="NZ_VFPH01000003.1"/>
</dbReference>
<organism evidence="6 7">
    <name type="scientific">Pseudonocardia cypriaca</name>
    <dbReference type="NCBI Taxonomy" id="882449"/>
    <lineage>
        <taxon>Bacteria</taxon>
        <taxon>Bacillati</taxon>
        <taxon>Actinomycetota</taxon>
        <taxon>Actinomycetes</taxon>
        <taxon>Pseudonocardiales</taxon>
        <taxon>Pseudonocardiaceae</taxon>
        <taxon>Pseudonocardia</taxon>
    </lineage>
</organism>
<reference evidence="6 7" key="1">
    <citation type="submission" date="2019-06" db="EMBL/GenBank/DDBJ databases">
        <title>Sequencing the genomes of 1000 actinobacteria strains.</title>
        <authorList>
            <person name="Klenk H.-P."/>
        </authorList>
    </citation>
    <scope>NUCLEOTIDE SEQUENCE [LARGE SCALE GENOMIC DNA]</scope>
    <source>
        <strain evidence="6 7">DSM 45511</strain>
    </source>
</reference>
<dbReference type="PROSITE" id="PS01124">
    <property type="entry name" value="HTH_ARAC_FAMILY_2"/>
    <property type="match status" value="1"/>
</dbReference>
<keyword evidence="2 6" id="KW-0238">DNA-binding</keyword>
<keyword evidence="1" id="KW-0805">Transcription regulation</keyword>
<dbReference type="SUPFAM" id="SSF46689">
    <property type="entry name" value="Homeodomain-like"/>
    <property type="match status" value="2"/>
</dbReference>
<accession>A0A543FMX2</accession>
<evidence type="ECO:0000259" key="5">
    <source>
        <dbReference type="PROSITE" id="PS01124"/>
    </source>
</evidence>
<dbReference type="InterPro" id="IPR018062">
    <property type="entry name" value="HTH_AraC-typ_CS"/>
</dbReference>
<dbReference type="GO" id="GO:0003700">
    <property type="term" value="F:DNA-binding transcription factor activity"/>
    <property type="evidence" value="ECO:0007669"/>
    <property type="project" value="InterPro"/>
</dbReference>
<dbReference type="Pfam" id="PF12833">
    <property type="entry name" value="HTH_18"/>
    <property type="match status" value="1"/>
</dbReference>
<dbReference type="InterPro" id="IPR050204">
    <property type="entry name" value="AraC_XylS_family_regulators"/>
</dbReference>
<evidence type="ECO:0000256" key="2">
    <source>
        <dbReference type="ARBA" id="ARBA00023125"/>
    </source>
</evidence>
<name>A0A543FMX2_9PSEU</name>
<evidence type="ECO:0000313" key="7">
    <source>
        <dbReference type="Proteomes" id="UP000319818"/>
    </source>
</evidence>
<dbReference type="AlphaFoldDB" id="A0A543FMX2"/>
<dbReference type="PANTHER" id="PTHR46796">
    <property type="entry name" value="HTH-TYPE TRANSCRIPTIONAL ACTIVATOR RHAS-RELATED"/>
    <property type="match status" value="1"/>
</dbReference>